<dbReference type="EMBL" id="CM026426">
    <property type="protein sequence ID" value="KAG0571710.1"/>
    <property type="molecule type" value="Genomic_DNA"/>
</dbReference>
<keyword evidence="8" id="KW-1185">Reference proteome</keyword>
<dbReference type="PANTHER" id="PTHR46383">
    <property type="entry name" value="ASPARTATE AMINOTRANSFERASE"/>
    <property type="match status" value="1"/>
</dbReference>
<feature type="domain" description="Aminotransferase class I/classII large" evidence="6">
    <location>
        <begin position="2"/>
        <end position="120"/>
    </location>
</feature>
<dbReference type="SUPFAM" id="SSF53383">
    <property type="entry name" value="PLP-dependent transferases"/>
    <property type="match status" value="1"/>
</dbReference>
<dbReference type="CDD" id="cd00609">
    <property type="entry name" value="AAT_like"/>
    <property type="match status" value="1"/>
</dbReference>
<evidence type="ECO:0000256" key="2">
    <source>
        <dbReference type="ARBA" id="ARBA00007441"/>
    </source>
</evidence>
<evidence type="ECO:0000256" key="4">
    <source>
        <dbReference type="ARBA" id="ARBA00022679"/>
    </source>
</evidence>
<evidence type="ECO:0000256" key="3">
    <source>
        <dbReference type="ARBA" id="ARBA00022576"/>
    </source>
</evidence>
<comment type="cofactor">
    <cofactor evidence="1">
        <name>pyridoxal 5'-phosphate</name>
        <dbReference type="ChEBI" id="CHEBI:597326"/>
    </cofactor>
</comment>
<accession>A0A8T0HLJ1</accession>
<proteinExistence type="inferred from homology"/>
<dbReference type="Gene3D" id="3.40.640.10">
    <property type="entry name" value="Type I PLP-dependent aspartate aminotransferase-like (Major domain)"/>
    <property type="match status" value="1"/>
</dbReference>
<dbReference type="InterPro" id="IPR004838">
    <property type="entry name" value="NHTrfase_class1_PyrdxlP-BS"/>
</dbReference>
<dbReference type="InterPro" id="IPR015421">
    <property type="entry name" value="PyrdxlP-dep_Trfase_major"/>
</dbReference>
<keyword evidence="4" id="KW-0808">Transferase</keyword>
<keyword evidence="3" id="KW-0032">Aminotransferase</keyword>
<dbReference type="Proteomes" id="UP000822688">
    <property type="component" value="Chromosome V"/>
</dbReference>
<dbReference type="AlphaFoldDB" id="A0A8T0HLJ1"/>
<evidence type="ECO:0000313" key="7">
    <source>
        <dbReference type="EMBL" id="KAG0571710.1"/>
    </source>
</evidence>
<keyword evidence="5" id="KW-0663">Pyridoxal phosphate</keyword>
<evidence type="ECO:0000256" key="5">
    <source>
        <dbReference type="ARBA" id="ARBA00022898"/>
    </source>
</evidence>
<dbReference type="PROSITE" id="PS00105">
    <property type="entry name" value="AA_TRANSFER_CLASS_1"/>
    <property type="match status" value="1"/>
</dbReference>
<dbReference type="InterPro" id="IPR015424">
    <property type="entry name" value="PyrdxlP-dep_Trfase"/>
</dbReference>
<comment type="caution">
    <text evidence="7">The sequence shown here is derived from an EMBL/GenBank/DDBJ whole genome shotgun (WGS) entry which is preliminary data.</text>
</comment>
<evidence type="ECO:0000256" key="1">
    <source>
        <dbReference type="ARBA" id="ARBA00001933"/>
    </source>
</evidence>
<dbReference type="InterPro" id="IPR004839">
    <property type="entry name" value="Aminotransferase_I/II_large"/>
</dbReference>
<evidence type="ECO:0000313" key="8">
    <source>
        <dbReference type="Proteomes" id="UP000822688"/>
    </source>
</evidence>
<dbReference type="GO" id="GO:0030170">
    <property type="term" value="F:pyridoxal phosphate binding"/>
    <property type="evidence" value="ECO:0007669"/>
    <property type="project" value="InterPro"/>
</dbReference>
<gene>
    <name evidence="7" type="ORF">KC19_VG035800</name>
</gene>
<dbReference type="Pfam" id="PF00155">
    <property type="entry name" value="Aminotran_1_2"/>
    <property type="match status" value="1"/>
</dbReference>
<protein>
    <recommendedName>
        <fullName evidence="6">Aminotransferase class I/classII large domain-containing protein</fullName>
    </recommendedName>
</protein>
<dbReference type="PANTHER" id="PTHR46383:SF1">
    <property type="entry name" value="ASPARTATE AMINOTRANSFERASE"/>
    <property type="match status" value="1"/>
</dbReference>
<dbReference type="GO" id="GO:0006520">
    <property type="term" value="P:amino acid metabolic process"/>
    <property type="evidence" value="ECO:0007669"/>
    <property type="project" value="InterPro"/>
</dbReference>
<dbReference type="GO" id="GO:0008483">
    <property type="term" value="F:transaminase activity"/>
    <property type="evidence" value="ECO:0007669"/>
    <property type="project" value="UniProtKB-KW"/>
</dbReference>
<evidence type="ECO:0000259" key="6">
    <source>
        <dbReference type="Pfam" id="PF00155"/>
    </source>
</evidence>
<dbReference type="InterPro" id="IPR050596">
    <property type="entry name" value="AspAT/PAT-like"/>
</dbReference>
<name>A0A8T0HLJ1_CERPU</name>
<reference evidence="7" key="1">
    <citation type="submission" date="2020-06" db="EMBL/GenBank/DDBJ databases">
        <title>WGS assembly of Ceratodon purpureus strain R40.</title>
        <authorList>
            <person name="Carey S.B."/>
            <person name="Jenkins J."/>
            <person name="Shu S."/>
            <person name="Lovell J.T."/>
            <person name="Sreedasyam A."/>
            <person name="Maumus F."/>
            <person name="Tiley G.P."/>
            <person name="Fernandez-Pozo N."/>
            <person name="Barry K."/>
            <person name="Chen C."/>
            <person name="Wang M."/>
            <person name="Lipzen A."/>
            <person name="Daum C."/>
            <person name="Saski C.A."/>
            <person name="Payton A.C."/>
            <person name="Mcbreen J.C."/>
            <person name="Conrad R.E."/>
            <person name="Kollar L.M."/>
            <person name="Olsson S."/>
            <person name="Huttunen S."/>
            <person name="Landis J.B."/>
            <person name="Wickett N.J."/>
            <person name="Johnson M.G."/>
            <person name="Rensing S.A."/>
            <person name="Grimwood J."/>
            <person name="Schmutz J."/>
            <person name="Mcdaniel S.F."/>
        </authorList>
    </citation>
    <scope>NUCLEOTIDE SEQUENCE</scope>
    <source>
        <strain evidence="7">R40</strain>
    </source>
</reference>
<organism evidence="7 8">
    <name type="scientific">Ceratodon purpureus</name>
    <name type="common">Fire moss</name>
    <name type="synonym">Dicranum purpureum</name>
    <dbReference type="NCBI Taxonomy" id="3225"/>
    <lineage>
        <taxon>Eukaryota</taxon>
        <taxon>Viridiplantae</taxon>
        <taxon>Streptophyta</taxon>
        <taxon>Embryophyta</taxon>
        <taxon>Bryophyta</taxon>
        <taxon>Bryophytina</taxon>
        <taxon>Bryopsida</taxon>
        <taxon>Dicranidae</taxon>
        <taxon>Pseudoditrichales</taxon>
        <taxon>Ditrichaceae</taxon>
        <taxon>Ceratodon</taxon>
    </lineage>
</organism>
<sequence length="160" mass="17367">MLTANALSAVLTDKSRLLIINTPANPTGTVYTRKALEAIAAVVVKHPRLLVVSDEIFEHIIYSPTTYTSIASIPGMWERTLTVNGFSKVFAMTGWRLGYLAAPTKFLKPMAKIQSQVGLPVQSSSYSRKRIWVAGMKIGAMLPISHSSQFAPPPSSTCST</sequence>
<comment type="similarity">
    <text evidence="2">Belongs to the class-I pyridoxal-phosphate-dependent aminotransferase family.</text>
</comment>